<reference evidence="2 3" key="1">
    <citation type="journal article" date="2018" name="Arch. Virol.">
        <title>Genomic characterization and phylogenetic analysis of the novel Pseudomonas phage PPSC2.</title>
        <authorList>
            <person name="Wu X."/>
            <person name="Wu Y."/>
            <person name="Tang Y."/>
            <person name="Gan B."/>
        </authorList>
    </citation>
    <scope>NUCLEOTIDE SEQUENCE [LARGE SCALE GENOMIC DNA]</scope>
</reference>
<evidence type="ECO:0000313" key="2">
    <source>
        <dbReference type="EMBL" id="ATN92815.1"/>
    </source>
</evidence>
<feature type="compositionally biased region" description="Acidic residues" evidence="1">
    <location>
        <begin position="328"/>
        <end position="338"/>
    </location>
</feature>
<evidence type="ECO:0000256" key="1">
    <source>
        <dbReference type="SAM" id="MobiDB-lite"/>
    </source>
</evidence>
<dbReference type="EMBL" id="MF893340">
    <property type="protein sequence ID" value="ATN92815.1"/>
    <property type="molecule type" value="Genomic_DNA"/>
</dbReference>
<keyword evidence="3" id="KW-1185">Reference proteome</keyword>
<dbReference type="Proteomes" id="UP000244827">
    <property type="component" value="Segment"/>
</dbReference>
<gene>
    <name evidence="2" type="ORF">PPSC2_52</name>
</gene>
<organism evidence="2 3">
    <name type="scientific">Pseudomonas phage PPSC2</name>
    <dbReference type="NCBI Taxonomy" id="2041350"/>
    <lineage>
        <taxon>Viruses</taxon>
        <taxon>Duplodnaviria</taxon>
        <taxon>Heunggongvirae</taxon>
        <taxon>Uroviricota</taxon>
        <taxon>Caudoviricetes</taxon>
        <taxon>Vandenendeviridae</taxon>
        <taxon>Gorskivirinae</taxon>
        <taxon>Shenlongvirus</taxon>
        <taxon>Shenlongvirus PPSC2</taxon>
    </lineage>
</organism>
<evidence type="ECO:0000313" key="3">
    <source>
        <dbReference type="Proteomes" id="UP000244827"/>
    </source>
</evidence>
<protein>
    <submittedName>
        <fullName evidence="2">Uncharacterized protein</fullName>
    </submittedName>
</protein>
<feature type="region of interest" description="Disordered" evidence="1">
    <location>
        <begin position="279"/>
        <end position="338"/>
    </location>
</feature>
<name>A0A2R2YAM4_9CAUD</name>
<proteinExistence type="predicted"/>
<accession>A0A2R2YAM4</accession>
<sequence length="338" mass="37297">MAFKATGSTQTSGGERKQVDYNAMNLEIVAAAGTQTKTRSIPGVISGIYDLGEQALDDAAIPVTDPEWLKRNPSFDGSDASKQAIIEAARQSNARFEEFEGVECFRYEQKPVQQVAVTVDFAQIMVDKGKHYGESKPLPLRLLLNREFNKVVSHPYNIREMNHNAGKPGKAVWAFAKNNGLHKLAEAVGILDEQGLFKKERIDELLGKVAQFQVRVYMKENKGKTYYTEEVRLAGIVPEGVPHPELPEDVVLASVGMWDEENDKDAVLQARASIKNTQRKALNFTDPETGADSPVKALIGEGYNPDAPKEDEEPKAKPQGIAPKTPEPDADFDDDVPF</sequence>